<name>A0A0P1HDH0_9RHOB</name>
<keyword evidence="3" id="KW-1185">Reference proteome</keyword>
<dbReference type="Pfam" id="PF00462">
    <property type="entry name" value="Glutaredoxin"/>
    <property type="match status" value="1"/>
</dbReference>
<evidence type="ECO:0000313" key="3">
    <source>
        <dbReference type="Proteomes" id="UP000051681"/>
    </source>
</evidence>
<evidence type="ECO:0000259" key="1">
    <source>
        <dbReference type="Pfam" id="PF00462"/>
    </source>
</evidence>
<reference evidence="2 3" key="1">
    <citation type="submission" date="2015-09" db="EMBL/GenBank/DDBJ databases">
        <authorList>
            <consortium name="Swine Surveillance"/>
        </authorList>
    </citation>
    <scope>NUCLEOTIDE SEQUENCE [LARGE SCALE GENOMIC DNA]</scope>
    <source>
        <strain evidence="2 3">CECT 8383</strain>
    </source>
</reference>
<dbReference type="InterPro" id="IPR002109">
    <property type="entry name" value="Glutaredoxin"/>
</dbReference>
<dbReference type="Proteomes" id="UP000051681">
    <property type="component" value="Unassembled WGS sequence"/>
</dbReference>
<dbReference type="STRING" id="340021.TM5383_02136"/>
<feature type="domain" description="Glutaredoxin" evidence="1">
    <location>
        <begin position="15"/>
        <end position="65"/>
    </location>
</feature>
<dbReference type="AlphaFoldDB" id="A0A0P1HDH0"/>
<protein>
    <submittedName>
        <fullName evidence="2">Glutaredoxin 3</fullName>
    </submittedName>
</protein>
<proteinExistence type="predicted"/>
<dbReference type="Gene3D" id="3.40.30.10">
    <property type="entry name" value="Glutaredoxin"/>
    <property type="match status" value="1"/>
</dbReference>
<evidence type="ECO:0000313" key="2">
    <source>
        <dbReference type="EMBL" id="CUH84917.1"/>
    </source>
</evidence>
<dbReference type="SUPFAM" id="SSF52833">
    <property type="entry name" value="Thioredoxin-like"/>
    <property type="match status" value="1"/>
</dbReference>
<dbReference type="InterPro" id="IPR036249">
    <property type="entry name" value="Thioredoxin-like_sf"/>
</dbReference>
<dbReference type="PROSITE" id="PS51354">
    <property type="entry name" value="GLUTAREDOXIN_2"/>
    <property type="match status" value="1"/>
</dbReference>
<sequence>MPKATLHRMELPKYTCSYGIAARDLLRKEGFEIEEHILRSRPAVDDFKDKHHIATTPLIFIDGKKIGGFTELRAHLKASKRK</sequence>
<gene>
    <name evidence="2" type="ORF">TM5383_02136</name>
</gene>
<accession>A0A0P1HDH0</accession>
<organism evidence="2 3">
    <name type="scientific">Thalassovita mediterranea</name>
    <dbReference type="NCBI Taxonomy" id="340021"/>
    <lineage>
        <taxon>Bacteria</taxon>
        <taxon>Pseudomonadati</taxon>
        <taxon>Pseudomonadota</taxon>
        <taxon>Alphaproteobacteria</taxon>
        <taxon>Rhodobacterales</taxon>
        <taxon>Roseobacteraceae</taxon>
        <taxon>Thalassovita</taxon>
    </lineage>
</organism>
<dbReference type="EMBL" id="CYSF01000009">
    <property type="protein sequence ID" value="CUH84917.1"/>
    <property type="molecule type" value="Genomic_DNA"/>
</dbReference>
<dbReference type="RefSeq" id="WP_058319002.1">
    <property type="nucleotide sequence ID" value="NZ_CYSF01000009.1"/>
</dbReference>